<keyword evidence="3" id="KW-1185">Reference proteome</keyword>
<evidence type="ECO:0000256" key="1">
    <source>
        <dbReference type="SAM" id="MobiDB-lite"/>
    </source>
</evidence>
<name>A0A5C3KMB3_COPMA</name>
<reference evidence="2 3" key="1">
    <citation type="journal article" date="2019" name="Nat. Ecol. Evol.">
        <title>Megaphylogeny resolves global patterns of mushroom evolution.</title>
        <authorList>
            <person name="Varga T."/>
            <person name="Krizsan K."/>
            <person name="Foldi C."/>
            <person name="Dima B."/>
            <person name="Sanchez-Garcia M."/>
            <person name="Sanchez-Ramirez S."/>
            <person name="Szollosi G.J."/>
            <person name="Szarkandi J.G."/>
            <person name="Papp V."/>
            <person name="Albert L."/>
            <person name="Andreopoulos W."/>
            <person name="Angelini C."/>
            <person name="Antonin V."/>
            <person name="Barry K.W."/>
            <person name="Bougher N.L."/>
            <person name="Buchanan P."/>
            <person name="Buyck B."/>
            <person name="Bense V."/>
            <person name="Catcheside P."/>
            <person name="Chovatia M."/>
            <person name="Cooper J."/>
            <person name="Damon W."/>
            <person name="Desjardin D."/>
            <person name="Finy P."/>
            <person name="Geml J."/>
            <person name="Haridas S."/>
            <person name="Hughes K."/>
            <person name="Justo A."/>
            <person name="Karasinski D."/>
            <person name="Kautmanova I."/>
            <person name="Kiss B."/>
            <person name="Kocsube S."/>
            <person name="Kotiranta H."/>
            <person name="LaButti K.M."/>
            <person name="Lechner B.E."/>
            <person name="Liimatainen K."/>
            <person name="Lipzen A."/>
            <person name="Lukacs Z."/>
            <person name="Mihaltcheva S."/>
            <person name="Morgado L.N."/>
            <person name="Niskanen T."/>
            <person name="Noordeloos M.E."/>
            <person name="Ohm R.A."/>
            <person name="Ortiz-Santana B."/>
            <person name="Ovrebo C."/>
            <person name="Racz N."/>
            <person name="Riley R."/>
            <person name="Savchenko A."/>
            <person name="Shiryaev A."/>
            <person name="Soop K."/>
            <person name="Spirin V."/>
            <person name="Szebenyi C."/>
            <person name="Tomsovsky M."/>
            <person name="Tulloss R.E."/>
            <person name="Uehling J."/>
            <person name="Grigoriev I.V."/>
            <person name="Vagvolgyi C."/>
            <person name="Papp T."/>
            <person name="Martin F.M."/>
            <person name="Miettinen O."/>
            <person name="Hibbett D.S."/>
            <person name="Nagy L.G."/>
        </authorList>
    </citation>
    <scope>NUCLEOTIDE SEQUENCE [LARGE SCALE GENOMIC DNA]</scope>
    <source>
        <strain evidence="2 3">CBS 121175</strain>
    </source>
</reference>
<organism evidence="2 3">
    <name type="scientific">Coprinopsis marcescibilis</name>
    <name type="common">Agaric fungus</name>
    <name type="synonym">Psathyrella marcescibilis</name>
    <dbReference type="NCBI Taxonomy" id="230819"/>
    <lineage>
        <taxon>Eukaryota</taxon>
        <taxon>Fungi</taxon>
        <taxon>Dikarya</taxon>
        <taxon>Basidiomycota</taxon>
        <taxon>Agaricomycotina</taxon>
        <taxon>Agaricomycetes</taxon>
        <taxon>Agaricomycetidae</taxon>
        <taxon>Agaricales</taxon>
        <taxon>Agaricineae</taxon>
        <taxon>Psathyrellaceae</taxon>
        <taxon>Coprinopsis</taxon>
    </lineage>
</organism>
<dbReference type="AlphaFoldDB" id="A0A5C3KMB3"/>
<evidence type="ECO:0000313" key="2">
    <source>
        <dbReference type="EMBL" id="TFK21352.1"/>
    </source>
</evidence>
<accession>A0A5C3KMB3</accession>
<feature type="region of interest" description="Disordered" evidence="1">
    <location>
        <begin position="153"/>
        <end position="173"/>
    </location>
</feature>
<dbReference type="Proteomes" id="UP000307440">
    <property type="component" value="Unassembled WGS sequence"/>
</dbReference>
<dbReference type="EMBL" id="ML210271">
    <property type="protein sequence ID" value="TFK21352.1"/>
    <property type="molecule type" value="Genomic_DNA"/>
</dbReference>
<protein>
    <submittedName>
        <fullName evidence="2">Uncharacterized protein</fullName>
    </submittedName>
</protein>
<evidence type="ECO:0000313" key="3">
    <source>
        <dbReference type="Proteomes" id="UP000307440"/>
    </source>
</evidence>
<proteinExistence type="predicted"/>
<sequence>MPPRRKKKLLVVDNLCACWHRHTISWDPLRSSRGRTANVVASALVTSPSTTIDAHLSSSGVETGTWLRPAKPISVLLSQHISHPTAPTRCNHLGARSHDHRNFEIPAHRKHPYAPSNHISAPKHLNSTLSIIGHHLWTSSRFRAPNKAQNWLSAWETNPEDPKIPQTQGRLGR</sequence>
<gene>
    <name evidence="2" type="ORF">FA15DRAFT_717251</name>
</gene>